<organism evidence="1 2">
    <name type="scientific">Streptomyces antimycoticus</name>
    <dbReference type="NCBI Taxonomy" id="68175"/>
    <lineage>
        <taxon>Bacteria</taxon>
        <taxon>Bacillati</taxon>
        <taxon>Actinomycetota</taxon>
        <taxon>Actinomycetes</taxon>
        <taxon>Kitasatosporales</taxon>
        <taxon>Streptomycetaceae</taxon>
        <taxon>Streptomyces</taxon>
        <taxon>Streptomyces violaceusniger group</taxon>
    </lineage>
</organism>
<name>A0ABD5JGN7_9ACTN</name>
<evidence type="ECO:0000313" key="2">
    <source>
        <dbReference type="Proteomes" id="UP001354649"/>
    </source>
</evidence>
<reference evidence="1 2" key="1">
    <citation type="submission" date="2023-11" db="EMBL/GenBank/DDBJ databases">
        <title>30 novel species of actinomycetes from the DSMZ collection.</title>
        <authorList>
            <person name="Nouioui I."/>
        </authorList>
    </citation>
    <scope>NUCLEOTIDE SEQUENCE [LARGE SCALE GENOMIC DNA]</scope>
    <source>
        <strain evidence="1 2">DSM 41602</strain>
    </source>
</reference>
<dbReference type="SUPFAM" id="SSF52540">
    <property type="entry name" value="P-loop containing nucleoside triphosphate hydrolases"/>
    <property type="match status" value="1"/>
</dbReference>
<evidence type="ECO:0000313" key="1">
    <source>
        <dbReference type="EMBL" id="MEE4587230.1"/>
    </source>
</evidence>
<gene>
    <name evidence="1" type="ORF">V2K49_29620</name>
</gene>
<dbReference type="Proteomes" id="UP001354649">
    <property type="component" value="Unassembled WGS sequence"/>
</dbReference>
<dbReference type="AlphaFoldDB" id="A0ABD5JGN7"/>
<comment type="caution">
    <text evidence="1">The sequence shown here is derived from an EMBL/GenBank/DDBJ whole genome shotgun (WGS) entry which is preliminary data.</text>
</comment>
<dbReference type="InterPro" id="IPR027417">
    <property type="entry name" value="P-loop_NTPase"/>
</dbReference>
<sequence length="153" mass="16495">MELASLARAALGRGGGAMGRTAEQRIAQAVMDALFGSGTLERLLADETIENICVNGCDAVWIRRADGTWQPGAPVAASDTELIELVRTLAASVDGEERRFDRGVPRLNLQLPDGSRLFAVMAVTGRVSLSVRRHRFPAASMDDTGHHQPRTSR</sequence>
<accession>A0ABD5JGN7</accession>
<protein>
    <recommendedName>
        <fullName evidence="3">Bacterial type II secretion system protein E domain-containing protein</fullName>
    </recommendedName>
</protein>
<dbReference type="Gene3D" id="3.30.450.380">
    <property type="match status" value="1"/>
</dbReference>
<evidence type="ECO:0008006" key="3">
    <source>
        <dbReference type="Google" id="ProtNLM"/>
    </source>
</evidence>
<proteinExistence type="predicted"/>
<dbReference type="EMBL" id="JAZBJQ010000023">
    <property type="protein sequence ID" value="MEE4587230.1"/>
    <property type="molecule type" value="Genomic_DNA"/>
</dbReference>